<evidence type="ECO:0000256" key="1">
    <source>
        <dbReference type="ARBA" id="ARBA00005417"/>
    </source>
</evidence>
<dbReference type="InterPro" id="IPR050763">
    <property type="entry name" value="ABC_transporter_ATP-binding"/>
</dbReference>
<organism evidence="6">
    <name type="scientific">marine metagenome</name>
    <dbReference type="NCBI Taxonomy" id="408172"/>
    <lineage>
        <taxon>unclassified sequences</taxon>
        <taxon>metagenomes</taxon>
        <taxon>ecological metagenomes</taxon>
    </lineage>
</organism>
<evidence type="ECO:0000256" key="4">
    <source>
        <dbReference type="ARBA" id="ARBA00022840"/>
    </source>
</evidence>
<dbReference type="Pfam" id="PF00005">
    <property type="entry name" value="ABC_tran"/>
    <property type="match status" value="1"/>
</dbReference>
<gene>
    <name evidence="6" type="ORF">METZ01_LOCUS245029</name>
</gene>
<dbReference type="GO" id="GO:0005524">
    <property type="term" value="F:ATP binding"/>
    <property type="evidence" value="ECO:0007669"/>
    <property type="project" value="UniProtKB-KW"/>
</dbReference>
<dbReference type="SMART" id="SM00382">
    <property type="entry name" value="AAA"/>
    <property type="match status" value="1"/>
</dbReference>
<comment type="similarity">
    <text evidence="1">Belongs to the ABC transporter superfamily.</text>
</comment>
<keyword evidence="4" id="KW-0067">ATP-binding</keyword>
<dbReference type="EMBL" id="UINC01063979">
    <property type="protein sequence ID" value="SVB92175.1"/>
    <property type="molecule type" value="Genomic_DNA"/>
</dbReference>
<dbReference type="PANTHER" id="PTHR42711">
    <property type="entry name" value="ABC TRANSPORTER ATP-BINDING PROTEIN"/>
    <property type="match status" value="1"/>
</dbReference>
<dbReference type="InterPro" id="IPR003439">
    <property type="entry name" value="ABC_transporter-like_ATP-bd"/>
</dbReference>
<keyword evidence="3" id="KW-0547">Nucleotide-binding</keyword>
<dbReference type="PANTHER" id="PTHR42711:SF5">
    <property type="entry name" value="ABC TRANSPORTER ATP-BINDING PROTEIN NATA"/>
    <property type="match status" value="1"/>
</dbReference>
<feature type="domain" description="ABC transporter" evidence="5">
    <location>
        <begin position="2"/>
        <end position="229"/>
    </location>
</feature>
<dbReference type="InterPro" id="IPR027417">
    <property type="entry name" value="P-loop_NTPase"/>
</dbReference>
<dbReference type="PROSITE" id="PS50893">
    <property type="entry name" value="ABC_TRANSPORTER_2"/>
    <property type="match status" value="1"/>
</dbReference>
<evidence type="ECO:0000256" key="3">
    <source>
        <dbReference type="ARBA" id="ARBA00022741"/>
    </source>
</evidence>
<reference evidence="6" key="1">
    <citation type="submission" date="2018-05" db="EMBL/GenBank/DDBJ databases">
        <authorList>
            <person name="Lanie J.A."/>
            <person name="Ng W.-L."/>
            <person name="Kazmierczak K.M."/>
            <person name="Andrzejewski T.M."/>
            <person name="Davidsen T.M."/>
            <person name="Wayne K.J."/>
            <person name="Tettelin H."/>
            <person name="Glass J.I."/>
            <person name="Rusch D."/>
            <person name="Podicherti R."/>
            <person name="Tsui H.-C.T."/>
            <person name="Winkler M.E."/>
        </authorList>
    </citation>
    <scope>NUCLEOTIDE SEQUENCE</scope>
</reference>
<evidence type="ECO:0000313" key="6">
    <source>
        <dbReference type="EMBL" id="SVB92175.1"/>
    </source>
</evidence>
<dbReference type="SUPFAM" id="SSF52540">
    <property type="entry name" value="P-loop containing nucleoside triphosphate hydrolases"/>
    <property type="match status" value="1"/>
</dbReference>
<dbReference type="GO" id="GO:0016887">
    <property type="term" value="F:ATP hydrolysis activity"/>
    <property type="evidence" value="ECO:0007669"/>
    <property type="project" value="InterPro"/>
</dbReference>
<proteinExistence type="inferred from homology"/>
<sequence length="230" mass="25848">MLDVQNLSKVGGKKSLLTDLTFRLDAGNRLGILGRNGSGKTLLIEILATLVRPTSGKIEINGVDVYSNLDKIRPLIGYIPNVFEGYPYLTVWQYLDFFASAYKFEKRQISSTIKDVLNLMDLSECGQEKIAKLSLGQKHRLLLAKTFLYNPDIWLFDNPISVLDPRGQIEFTDFITELSLMGKIIVMATNHIIEVEKNCESVAILNQSRFAFLGSIPDNLESLFIDITVL</sequence>
<name>A0A382HYF9_9ZZZZ</name>
<evidence type="ECO:0000259" key="5">
    <source>
        <dbReference type="PROSITE" id="PS50893"/>
    </source>
</evidence>
<keyword evidence="2" id="KW-0813">Transport</keyword>
<dbReference type="AlphaFoldDB" id="A0A382HYF9"/>
<evidence type="ECO:0000256" key="2">
    <source>
        <dbReference type="ARBA" id="ARBA00022448"/>
    </source>
</evidence>
<accession>A0A382HYF9</accession>
<dbReference type="InterPro" id="IPR003593">
    <property type="entry name" value="AAA+_ATPase"/>
</dbReference>
<protein>
    <recommendedName>
        <fullName evidence="5">ABC transporter domain-containing protein</fullName>
    </recommendedName>
</protein>
<dbReference type="Gene3D" id="3.40.50.300">
    <property type="entry name" value="P-loop containing nucleotide triphosphate hydrolases"/>
    <property type="match status" value="1"/>
</dbReference>